<accession>A0A3G8ZQX0</accession>
<feature type="domain" description="Phage tail tape measure protein" evidence="2">
    <location>
        <begin position="228"/>
        <end position="426"/>
    </location>
</feature>
<evidence type="ECO:0000313" key="3">
    <source>
        <dbReference type="EMBL" id="AZI56954.1"/>
    </source>
</evidence>
<dbReference type="Proteomes" id="UP000268084">
    <property type="component" value="Chromosome"/>
</dbReference>
<sequence length="1215" mass="124038">MSLDLGTLVAYLKVDASATESGAAQGIAAIKALGTEGESAATQAGRSMTSGLEAGLSGLSAAIPNSAGGVVGDINQVGSQGGSAATSAGREISAGLESGLSGLSSVVDGVAGGVRSDISRIGSEGGSEARSSGGEISAGLESGLGGLGDSLDGATGGMLGKIKEFGSSGAGKATVAGAAIGAALVASLVAAMDFQEGQAKLQAQLDLTADESARVGKIAGDLYGQGFGESISELNGILAGVITNISGLGDASDAELQKFATFVTTLVTVTGEESERVTATVGRLIKTGLAKDAQEAFDMLTKAAQKTTTDMRGDLLDVVGEYSTYFESLGISGTQALGLIADASADGAIAMDKAGDSIKEFTIRSTDMSSTSVAAYGTIGLSAKTMAGDILAGGETARSAFDKIIGGLVKIKDPTIQANTAIALFGTPLEDLGISKIPGFLKSLDSASTGLGVFNGQAQKATDQANDTANSGLSALTHQLELTAIAIGEKLLPFAESTIGFLNDMTPALGFAVGALTPFIEAISFVGDGLKWVGESMGSTMRSMAEALGIVEKVVGTVQGSGIGALLAKDVDYSSAAFRKADEAAAGLGKSGAFMGEAILDAKGGIADLAGLLRAANPPLTEMEQGFKDGAQAAADFDLSAKGLTDSIDRMLGINKSAEQVEQDLNDAMRDGKKAFDDATKATEGHIESLINADGSINTVTEAGSKWKDSLDKQREAADASTASALALGLKNGDLGTAFAGARSAADNARAMFIENNKGMDGGVAAAGALADKLGIVEGVKLTDKELTVIANGIEKSKADIDSVNNKAVANKYFTISGTILLNNSVGKAVHDAVNSIGGYTGGSVAALMGYAQGGLLPGVSPVDPTMDNLLGMVNGKPIKVRSGEFIQPEPSVDYYGVQAMTAIQQRRVPREVLAGYAGGGCQVAAIPRAARKWFSPSKGTATSLSSCAVTPRCKSANPTPNRAAQSWGAATDPYPPRSHPQKYQYNPHLGDRMTDNKNLETTLAFIAAMKAAKKFTDPNLSVQRINELRAEGMASAHRVASGVMNPRAAAAAQQYAAAKTKAQSSMKAPENLLIRQEQAWKKAMMLLESGRDLQSVIASTNDPEILKAIADWGPTYEQSRQAPPTDGRGFTEPETSWIGEAVIDRLADLEPEPGAYVAVRQADAANKSAAAWDGLVTLISEGNTSGPKAYEHLAAIHAEDPAGYRAINDALSTD</sequence>
<dbReference type="AlphaFoldDB" id="A0A3G8ZQX0"/>
<organism evidence="3 4">
    <name type="scientific">Nakamurella antarctica</name>
    <dbReference type="NCBI Taxonomy" id="1902245"/>
    <lineage>
        <taxon>Bacteria</taxon>
        <taxon>Bacillati</taxon>
        <taxon>Actinomycetota</taxon>
        <taxon>Actinomycetes</taxon>
        <taxon>Nakamurellales</taxon>
        <taxon>Nakamurellaceae</taxon>
        <taxon>Nakamurella</taxon>
    </lineage>
</organism>
<gene>
    <name evidence="3" type="ORF">EH165_00975</name>
</gene>
<reference evidence="3 4" key="1">
    <citation type="submission" date="2018-11" db="EMBL/GenBank/DDBJ databases">
        <authorList>
            <person name="Da X."/>
        </authorList>
    </citation>
    <scope>NUCLEOTIDE SEQUENCE [LARGE SCALE GENOMIC DNA]</scope>
    <source>
        <strain evidence="3 4">S14-144</strain>
    </source>
</reference>
<dbReference type="OrthoDB" id="3765294at2"/>
<evidence type="ECO:0000259" key="2">
    <source>
        <dbReference type="Pfam" id="PF10145"/>
    </source>
</evidence>
<dbReference type="RefSeq" id="WP_124797639.1">
    <property type="nucleotide sequence ID" value="NZ_CP034170.1"/>
</dbReference>
<dbReference type="InterPro" id="IPR010090">
    <property type="entry name" value="Phage_tape_meas"/>
</dbReference>
<dbReference type="EMBL" id="CP034170">
    <property type="protein sequence ID" value="AZI56954.1"/>
    <property type="molecule type" value="Genomic_DNA"/>
</dbReference>
<reference evidence="3 4" key="2">
    <citation type="submission" date="2018-12" db="EMBL/GenBank/DDBJ databases">
        <title>Nakamurella antarcticus sp. nov., isolated from Antarctica South Shetland Islands soil.</title>
        <authorList>
            <person name="Peng F."/>
        </authorList>
    </citation>
    <scope>NUCLEOTIDE SEQUENCE [LARGE SCALE GENOMIC DNA]</scope>
    <source>
        <strain evidence="3 4">S14-144</strain>
    </source>
</reference>
<feature type="region of interest" description="Disordered" evidence="1">
    <location>
        <begin position="951"/>
        <end position="978"/>
    </location>
</feature>
<proteinExistence type="predicted"/>
<evidence type="ECO:0000256" key="1">
    <source>
        <dbReference type="SAM" id="MobiDB-lite"/>
    </source>
</evidence>
<keyword evidence="4" id="KW-1185">Reference proteome</keyword>
<name>A0A3G8ZQX0_9ACTN</name>
<evidence type="ECO:0000313" key="4">
    <source>
        <dbReference type="Proteomes" id="UP000268084"/>
    </source>
</evidence>
<dbReference type="Pfam" id="PF10145">
    <property type="entry name" value="PhageMin_Tail"/>
    <property type="match status" value="1"/>
</dbReference>
<protein>
    <recommendedName>
        <fullName evidence="2">Phage tail tape measure protein domain-containing protein</fullName>
    </recommendedName>
</protein>
<dbReference type="KEGG" id="nak:EH165_00975"/>